<evidence type="ECO:0000259" key="1">
    <source>
        <dbReference type="PROSITE" id="PS50181"/>
    </source>
</evidence>
<dbReference type="PROSITE" id="PS50181">
    <property type="entry name" value="FBOX"/>
    <property type="match status" value="1"/>
</dbReference>
<dbReference type="Proteomes" id="UP000236630">
    <property type="component" value="Unassembled WGS sequence"/>
</dbReference>
<accession>A0A2H5PFT3</accession>
<dbReference type="InterPro" id="IPR036047">
    <property type="entry name" value="F-box-like_dom_sf"/>
</dbReference>
<dbReference type="PANTHER" id="PTHR32212">
    <property type="entry name" value="CYCLIN-LIKE F-BOX"/>
    <property type="match status" value="1"/>
</dbReference>
<evidence type="ECO:0000313" key="2">
    <source>
        <dbReference type="EMBL" id="GAY51203.1"/>
    </source>
</evidence>
<dbReference type="STRING" id="55188.A0A2H5PFT3"/>
<dbReference type="EMBL" id="BDQV01000068">
    <property type="protein sequence ID" value="GAY51203.1"/>
    <property type="molecule type" value="Genomic_DNA"/>
</dbReference>
<reference evidence="2 3" key="1">
    <citation type="journal article" date="2017" name="Front. Genet.">
        <title>Draft sequencing of the heterozygous diploid genome of Satsuma (Citrus unshiu Marc.) using a hybrid assembly approach.</title>
        <authorList>
            <person name="Shimizu T."/>
            <person name="Tanizawa Y."/>
            <person name="Mochizuki T."/>
            <person name="Nagasaki H."/>
            <person name="Yoshioka T."/>
            <person name="Toyoda A."/>
            <person name="Fujiyama A."/>
            <person name="Kaminuma E."/>
            <person name="Nakamura Y."/>
        </authorList>
    </citation>
    <scope>NUCLEOTIDE SEQUENCE [LARGE SCALE GENOMIC DNA]</scope>
    <source>
        <strain evidence="3">cv. Miyagawa wase</strain>
    </source>
</reference>
<dbReference type="PANTHER" id="PTHR32212:SF234">
    <property type="entry name" value="F-BOX_LRR-REPEAT PROTEIN 13-LIKE"/>
    <property type="match status" value="1"/>
</dbReference>
<dbReference type="Pfam" id="PF00646">
    <property type="entry name" value="F-box"/>
    <property type="match status" value="1"/>
</dbReference>
<name>A0A2H5PFT3_CITUN</name>
<protein>
    <recommendedName>
        <fullName evidence="1">F-box domain-containing protein</fullName>
    </recommendedName>
</protein>
<dbReference type="InterPro" id="IPR001810">
    <property type="entry name" value="F-box_dom"/>
</dbReference>
<dbReference type="SUPFAM" id="SSF81383">
    <property type="entry name" value="F-box domain"/>
    <property type="match status" value="1"/>
</dbReference>
<evidence type="ECO:0000313" key="3">
    <source>
        <dbReference type="Proteomes" id="UP000236630"/>
    </source>
</evidence>
<dbReference type="AlphaFoldDB" id="A0A2H5PFT3"/>
<sequence length="58" mass="6634">MDQISELPTSLIHHIMSYLSAERVARTSILSKRWNQMCISNPIFGVHLASAQSFWLNC</sequence>
<organism evidence="2 3">
    <name type="scientific">Citrus unshiu</name>
    <name type="common">Satsuma mandarin</name>
    <name type="synonym">Citrus nobilis var. unshiu</name>
    <dbReference type="NCBI Taxonomy" id="55188"/>
    <lineage>
        <taxon>Eukaryota</taxon>
        <taxon>Viridiplantae</taxon>
        <taxon>Streptophyta</taxon>
        <taxon>Embryophyta</taxon>
        <taxon>Tracheophyta</taxon>
        <taxon>Spermatophyta</taxon>
        <taxon>Magnoliopsida</taxon>
        <taxon>eudicotyledons</taxon>
        <taxon>Gunneridae</taxon>
        <taxon>Pentapetalae</taxon>
        <taxon>rosids</taxon>
        <taxon>malvids</taxon>
        <taxon>Sapindales</taxon>
        <taxon>Rutaceae</taxon>
        <taxon>Aurantioideae</taxon>
        <taxon>Citrus</taxon>
    </lineage>
</organism>
<proteinExistence type="predicted"/>
<dbReference type="Gene3D" id="1.20.1280.50">
    <property type="match status" value="1"/>
</dbReference>
<comment type="caution">
    <text evidence="2">The sequence shown here is derived from an EMBL/GenBank/DDBJ whole genome shotgun (WGS) entry which is preliminary data.</text>
</comment>
<feature type="domain" description="F-box" evidence="1">
    <location>
        <begin position="1"/>
        <end position="47"/>
    </location>
</feature>
<gene>
    <name evidence="2" type="ORF">CUMW_132470</name>
</gene>
<keyword evidence="3" id="KW-1185">Reference proteome</keyword>